<dbReference type="Proteomes" id="UP001054252">
    <property type="component" value="Unassembled WGS sequence"/>
</dbReference>
<dbReference type="EMBL" id="BPVZ01000036">
    <property type="protein sequence ID" value="GKV12264.1"/>
    <property type="molecule type" value="Genomic_DNA"/>
</dbReference>
<comment type="caution">
    <text evidence="2">The sequence shown here is derived from an EMBL/GenBank/DDBJ whole genome shotgun (WGS) entry which is preliminary data.</text>
</comment>
<organism evidence="2 3">
    <name type="scientific">Rubroshorea leprosula</name>
    <dbReference type="NCBI Taxonomy" id="152421"/>
    <lineage>
        <taxon>Eukaryota</taxon>
        <taxon>Viridiplantae</taxon>
        <taxon>Streptophyta</taxon>
        <taxon>Embryophyta</taxon>
        <taxon>Tracheophyta</taxon>
        <taxon>Spermatophyta</taxon>
        <taxon>Magnoliopsida</taxon>
        <taxon>eudicotyledons</taxon>
        <taxon>Gunneridae</taxon>
        <taxon>Pentapetalae</taxon>
        <taxon>rosids</taxon>
        <taxon>malvids</taxon>
        <taxon>Malvales</taxon>
        <taxon>Dipterocarpaceae</taxon>
        <taxon>Rubroshorea</taxon>
    </lineage>
</organism>
<feature type="region of interest" description="Disordered" evidence="1">
    <location>
        <begin position="1"/>
        <end position="47"/>
    </location>
</feature>
<gene>
    <name evidence="2" type="ORF">SLEP1_g23435</name>
</gene>
<evidence type="ECO:0000313" key="3">
    <source>
        <dbReference type="Proteomes" id="UP001054252"/>
    </source>
</evidence>
<keyword evidence="3" id="KW-1185">Reference proteome</keyword>
<protein>
    <submittedName>
        <fullName evidence="2">Uncharacterized protein</fullName>
    </submittedName>
</protein>
<accession>A0AAV5JCD3</accession>
<reference evidence="2 3" key="1">
    <citation type="journal article" date="2021" name="Commun. Biol.">
        <title>The genome of Shorea leprosula (Dipterocarpaceae) highlights the ecological relevance of drought in aseasonal tropical rainforests.</title>
        <authorList>
            <person name="Ng K.K.S."/>
            <person name="Kobayashi M.J."/>
            <person name="Fawcett J.A."/>
            <person name="Hatakeyama M."/>
            <person name="Paape T."/>
            <person name="Ng C.H."/>
            <person name="Ang C.C."/>
            <person name="Tnah L.H."/>
            <person name="Lee C.T."/>
            <person name="Nishiyama T."/>
            <person name="Sese J."/>
            <person name="O'Brien M.J."/>
            <person name="Copetti D."/>
            <person name="Mohd Noor M.I."/>
            <person name="Ong R.C."/>
            <person name="Putra M."/>
            <person name="Sireger I.Z."/>
            <person name="Indrioko S."/>
            <person name="Kosugi Y."/>
            <person name="Izuno A."/>
            <person name="Isagi Y."/>
            <person name="Lee S.L."/>
            <person name="Shimizu K.K."/>
        </authorList>
    </citation>
    <scope>NUCLEOTIDE SEQUENCE [LARGE SCALE GENOMIC DNA]</scope>
    <source>
        <strain evidence="2">214</strain>
    </source>
</reference>
<evidence type="ECO:0000313" key="2">
    <source>
        <dbReference type="EMBL" id="GKV12264.1"/>
    </source>
</evidence>
<dbReference type="AlphaFoldDB" id="A0AAV5JCD3"/>
<proteinExistence type="predicted"/>
<name>A0AAV5JCD3_9ROSI</name>
<evidence type="ECO:0000256" key="1">
    <source>
        <dbReference type="SAM" id="MobiDB-lite"/>
    </source>
</evidence>
<sequence length="47" mass="5214">MEASNQRNQQFPSRRESESKLLQGKAWNGNAEEGESTSSTAAFIVQI</sequence>
<feature type="compositionally biased region" description="Polar residues" evidence="1">
    <location>
        <begin position="1"/>
        <end position="12"/>
    </location>
</feature>